<dbReference type="InterPro" id="IPR001764">
    <property type="entry name" value="Glyco_hydro_3_N"/>
</dbReference>
<dbReference type="InterPro" id="IPR050288">
    <property type="entry name" value="Cellulose_deg_GH3"/>
</dbReference>
<dbReference type="Gene3D" id="3.40.50.1700">
    <property type="entry name" value="Glycoside hydrolase family 3 C-terminal domain"/>
    <property type="match status" value="1"/>
</dbReference>
<dbReference type="EMBL" id="JACLYY010000011">
    <property type="protein sequence ID" value="MBM6738694.1"/>
    <property type="molecule type" value="Genomic_DNA"/>
</dbReference>
<evidence type="ECO:0000259" key="3">
    <source>
        <dbReference type="SMART" id="SM01217"/>
    </source>
</evidence>
<dbReference type="InterPro" id="IPR017853">
    <property type="entry name" value="GH"/>
</dbReference>
<dbReference type="GO" id="GO:0016787">
    <property type="term" value="F:hydrolase activity"/>
    <property type="evidence" value="ECO:0007669"/>
    <property type="project" value="UniProtKB-KW"/>
</dbReference>
<dbReference type="SUPFAM" id="SSF51445">
    <property type="entry name" value="(Trans)glycosidases"/>
    <property type="match status" value="1"/>
</dbReference>
<dbReference type="Pfam" id="PF14310">
    <property type="entry name" value="Fn3-like"/>
    <property type="match status" value="1"/>
</dbReference>
<feature type="domain" description="Fibronectin type III-like" evidence="3">
    <location>
        <begin position="586"/>
        <end position="656"/>
    </location>
</feature>
<dbReference type="Pfam" id="PF01915">
    <property type="entry name" value="Glyco_hydro_3_C"/>
    <property type="match status" value="1"/>
</dbReference>
<dbReference type="PANTHER" id="PTHR42715:SF10">
    <property type="entry name" value="BETA-GLUCOSIDASE"/>
    <property type="match status" value="1"/>
</dbReference>
<dbReference type="Proteomes" id="UP000716906">
    <property type="component" value="Unassembled WGS sequence"/>
</dbReference>
<evidence type="ECO:0000256" key="2">
    <source>
        <dbReference type="ARBA" id="ARBA00022801"/>
    </source>
</evidence>
<dbReference type="InterPro" id="IPR036881">
    <property type="entry name" value="Glyco_hydro_3_C_sf"/>
</dbReference>
<sequence>MERDIRSIVSQMTLEEKADMCSGRDFWHLKGVERLGVPEVMVSDGPHGLRKQNEKADHLGANESIKAVCFPTACATACSFDRELLRELGEALGDECQAEDVSVILGPAVNIKRSPLCGRNFEYFSEDPYLASQMAAAHIQGVQSKNVGTSIKHFAANNQEYRRLSCSSEIDERTLREIYLAAFEAAIKDGKPDTVMCSYNKINGTFASENHWLLTEVLRDEWGFAGYVMSDWGAVNDRVRGLAAGLDLEMPASGGHTDAEIVAAVKNGTLDEAVLNRAVERILRIIFKFADGRRPGDFDMEKHNRLAERIATESMVLLKNDGLLPLPKEGKKIAFIGKFAEKPRFQGGGSSHINSYKITGALEAAGQIPEITSKITYAQGYNVEEDRIDPALLTEAVRVAEEADIAVIFAGLPDAFESEGYDRAHMGMPKCQNELIQEILRVQKNTVVLLHNGSPVEMPWAGDVKAILEAYLCGQAVGAAQVRLLFGLANPCGKLAETIPLKLQDNPSYLNFPGDGQTVEYKEGVFVGYRYYDKKEMDVRFPFGHGLSYTSFQYSDLKLSRNQLSDSDTLAVSLKVKNTGDIAGKEIVQLYVSDLTGAANRPVKELKGFAKVFLEPGQEKTVEMALDKRSFAWYNTRIHDWYAATGDYEILAGASSRDIRLTKTVHFVTETQLPFHIHRNTTVAELLADERTAPVIRSMMTDLASDMTGGGDNSSEAASEAITPEMTLKMLENSPLRSFKSFSGLSEEELTSLIQTLQEAADTVR</sequence>
<keyword evidence="2 4" id="KW-0378">Hydrolase</keyword>
<keyword evidence="5" id="KW-1185">Reference proteome</keyword>
<dbReference type="RefSeq" id="WP_205156181.1">
    <property type="nucleotide sequence ID" value="NZ_JACLYY010000011.1"/>
</dbReference>
<comment type="caution">
    <text evidence="4">The sequence shown here is derived from an EMBL/GenBank/DDBJ whole genome shotgun (WGS) entry which is preliminary data.</text>
</comment>
<dbReference type="InterPro" id="IPR036962">
    <property type="entry name" value="Glyco_hydro_3_N_sf"/>
</dbReference>
<dbReference type="PANTHER" id="PTHR42715">
    <property type="entry name" value="BETA-GLUCOSIDASE"/>
    <property type="match status" value="1"/>
</dbReference>
<dbReference type="InterPro" id="IPR013783">
    <property type="entry name" value="Ig-like_fold"/>
</dbReference>
<dbReference type="InterPro" id="IPR026891">
    <property type="entry name" value="Fn3-like"/>
</dbReference>
<dbReference type="SUPFAM" id="SSF52279">
    <property type="entry name" value="Beta-D-glucan exohydrolase, C-terminal domain"/>
    <property type="match status" value="1"/>
</dbReference>
<evidence type="ECO:0000256" key="1">
    <source>
        <dbReference type="ARBA" id="ARBA00005336"/>
    </source>
</evidence>
<dbReference type="Gene3D" id="2.60.40.10">
    <property type="entry name" value="Immunoglobulins"/>
    <property type="match status" value="1"/>
</dbReference>
<reference evidence="4 5" key="1">
    <citation type="journal article" date="2021" name="Sci. Rep.">
        <title>The distribution of antibiotic resistance genes in chicken gut microbiota commensals.</title>
        <authorList>
            <person name="Juricova H."/>
            <person name="Matiasovicova J."/>
            <person name="Kubasova T."/>
            <person name="Cejkova D."/>
            <person name="Rychlik I."/>
        </authorList>
    </citation>
    <scope>NUCLEOTIDE SEQUENCE [LARGE SCALE GENOMIC DNA]</scope>
    <source>
        <strain evidence="4 5">An773</strain>
    </source>
</reference>
<evidence type="ECO:0000313" key="4">
    <source>
        <dbReference type="EMBL" id="MBM6738694.1"/>
    </source>
</evidence>
<comment type="similarity">
    <text evidence="1">Belongs to the glycosyl hydrolase 3 family.</text>
</comment>
<dbReference type="InterPro" id="IPR002772">
    <property type="entry name" value="Glyco_hydro_3_C"/>
</dbReference>
<dbReference type="Pfam" id="PF00933">
    <property type="entry name" value="Glyco_hydro_3"/>
    <property type="match status" value="1"/>
</dbReference>
<name>A0ABS2EAN1_9FIRM</name>
<dbReference type="PRINTS" id="PR00133">
    <property type="entry name" value="GLHYDRLASE3"/>
</dbReference>
<proteinExistence type="inferred from homology"/>
<organism evidence="4 5">
    <name type="scientific">Faecalicatena fissicatena</name>
    <dbReference type="NCBI Taxonomy" id="290055"/>
    <lineage>
        <taxon>Bacteria</taxon>
        <taxon>Bacillati</taxon>
        <taxon>Bacillota</taxon>
        <taxon>Clostridia</taxon>
        <taxon>Lachnospirales</taxon>
        <taxon>Lachnospiraceae</taxon>
        <taxon>Faecalicatena</taxon>
    </lineage>
</organism>
<accession>A0ABS2EAN1</accession>
<protein>
    <submittedName>
        <fullName evidence="4">Glycoside hydrolase family 3 C-terminal domain-containing protein</fullName>
    </submittedName>
</protein>
<evidence type="ECO:0000313" key="5">
    <source>
        <dbReference type="Proteomes" id="UP000716906"/>
    </source>
</evidence>
<dbReference type="SMART" id="SM01217">
    <property type="entry name" value="Fn3_like"/>
    <property type="match status" value="1"/>
</dbReference>
<gene>
    <name evidence="4" type="ORF">H7U36_11390</name>
</gene>
<dbReference type="Gene3D" id="3.20.20.300">
    <property type="entry name" value="Glycoside hydrolase, family 3, N-terminal domain"/>
    <property type="match status" value="1"/>
</dbReference>